<evidence type="ECO:0000313" key="3">
    <source>
        <dbReference type="Proteomes" id="UP000815677"/>
    </source>
</evidence>
<organism evidence="2 3">
    <name type="scientific">Mycena chlorophos</name>
    <name type="common">Agaric fungus</name>
    <name type="synonym">Agaricus chlorophos</name>
    <dbReference type="NCBI Taxonomy" id="658473"/>
    <lineage>
        <taxon>Eukaryota</taxon>
        <taxon>Fungi</taxon>
        <taxon>Dikarya</taxon>
        <taxon>Basidiomycota</taxon>
        <taxon>Agaricomycotina</taxon>
        <taxon>Agaricomycetes</taxon>
        <taxon>Agaricomycetidae</taxon>
        <taxon>Agaricales</taxon>
        <taxon>Marasmiineae</taxon>
        <taxon>Mycenaceae</taxon>
        <taxon>Mycena</taxon>
    </lineage>
</organism>
<sequence>MVFLRGRPAPAPPPPPFTPISPPVDTPFIKIKNRPAHLPQFLIERNHPQRRHKHGTDYVIFTDTRQEAQAATYNAQKDLQVPFCRTAEEARALGALQLKDGDVVYSRSLQGSMLLEDDVVLCFVSGSKIITPDLVADFQAAVKEALGDDEQLTPDRPVEVAPAGSAASSGGADPPPASMSEVDEEGPEDRADSSDSETEPPPPPPRKKKKRRSARKRRSGEDGPGDRTDSNDSSESDTELPTPSPLHPKKKKRRPARKRRSSNAVLTGGTAFERSPAGYPVKENTRCYTIAATLESPTSILAPSAASKQDPKHAPMLDVRKRLGQGAAKIASTAFSTVATSRLYEYCKLVHTLYNVPSIGVKNNFGYATQQANFASAQIGVYTSLNKDLGGFGNGHYDVKDSWAATSNMAIGLDLDRTKYHPGLFFILDLFIFIEMDNNLSINFSGRFRHGGTPAVSRTTGETVAEGYRVVVISYPPYRMLNGTARINLCPLGKGGVLSITPEMLHVGSKERADEGWDCASECSRATWATEGATMMDRESHFTHYARSIVVLTNYVLQQLPPEYQARLDPDLLLQAMTIRGEDAERLSAGAWELAPGFRRKDDCGWNAFKPTEDVVDQTHIRDAKYREVKAYEDTVGAHIPDVGRRGLASRTAPPPPIIQTLCRNCKKDIKAAKKLSKPKPVPDTKGSEDAGVGAGGENEGGLGSGDGSNVGVGAEDGDEDGNGNEDGNGDADGDGDEDEDGNGDGDKDRDGDRDDIEDHLSDEGDDGEEDEEDGEEDELAFPLKGQKRPLGSLQLVNVESLSNKRSRPTEEIQPGYWPVYQPTWGIHSYNEASSIWTTSRPSQSSEGWTMDVDEEDDELLLRPSPESRFIIPFLNRLTPTAVQANLDQVERAWNALSSASEVDAIQSLDHAYDSLIHHPDAASTAGVFSGLWSALRQLKHAEGMNVLRLRLDRECIMLTQFFAWRWLCAYVPARVRLALEKGPTTDDWIGHLAVDARKVLEHVYSSHVFTATDYGLDLGEVCYTYSNKRQHRYDTPHEITEGVVALCIQVLESWLGFPKDQSRYQAWFVFALIHGFGRAALLLDETWTAFNRVRGAIGDSRSRARDHYNRQFSLFRQEMRNHPLSDVSSAEYSSLVFIAEIMGYVRRGAEPRLAIMDAQDTAALRLPAPVSATLEITSHVASLPPPAPRYSNAHPPILFCDIQLDVLSPAVEKKMQSFAQWIREALAITLDPQSVSAPTKWQAALLRRPDFLQPFRELAPSRTRAAGPEGPYTADFATTESGFASCLGYRGVLFGGHFAKSYPLRYANQAAFKAAVANAKKVYTQTNHQPPPPSFICNPSAYGPANPNRTADLMPVYFDRARQFPISSLLKKKPSVPFTKAWTWLNGTYKDRTLDQRVKRFPGIGPLTSYLIAVDYTYTNPRIVDPPTVDELGKLICQLNKGAAKGLETLGLIPRRPRSALGKAGKSTPEACVRGLKIVHAFLGTVIPPQLHGSVFFDLAMDEHSLCKFPRSIKNGYWPRV</sequence>
<feature type="compositionally biased region" description="Pro residues" evidence="1">
    <location>
        <begin position="9"/>
        <end position="22"/>
    </location>
</feature>
<accession>A0ABQ0KVU7</accession>
<feature type="compositionally biased region" description="Gly residues" evidence="1">
    <location>
        <begin position="693"/>
        <end position="711"/>
    </location>
</feature>
<feature type="compositionally biased region" description="Acidic residues" evidence="1">
    <location>
        <begin position="764"/>
        <end position="780"/>
    </location>
</feature>
<reference evidence="2" key="1">
    <citation type="submission" date="2014-09" db="EMBL/GenBank/DDBJ databases">
        <title>Genome sequence of the luminous mushroom Mycena chlorophos for searching fungal bioluminescence genes.</title>
        <authorList>
            <person name="Tanaka Y."/>
            <person name="Kasuga D."/>
            <person name="Oba Y."/>
            <person name="Hase S."/>
            <person name="Sato K."/>
            <person name="Oba Y."/>
            <person name="Sakakibara Y."/>
        </authorList>
    </citation>
    <scope>NUCLEOTIDE SEQUENCE</scope>
</reference>
<name>A0ABQ0KVU7_MYCCL</name>
<feature type="compositionally biased region" description="Basic residues" evidence="1">
    <location>
        <begin position="247"/>
        <end position="261"/>
    </location>
</feature>
<feature type="compositionally biased region" description="Acidic residues" evidence="1">
    <location>
        <begin position="716"/>
        <end position="744"/>
    </location>
</feature>
<feature type="region of interest" description="Disordered" evidence="1">
    <location>
        <begin position="1"/>
        <end position="22"/>
    </location>
</feature>
<dbReference type="EMBL" id="DF838172">
    <property type="protein sequence ID" value="GAT42660.1"/>
    <property type="molecule type" value="Genomic_DNA"/>
</dbReference>
<protein>
    <submittedName>
        <fullName evidence="2">Uncharacterized protein</fullName>
    </submittedName>
</protein>
<dbReference type="Proteomes" id="UP000815677">
    <property type="component" value="Unassembled WGS sequence"/>
</dbReference>
<feature type="region of interest" description="Disordered" evidence="1">
    <location>
        <begin position="674"/>
        <end position="787"/>
    </location>
</feature>
<feature type="compositionally biased region" description="Basic and acidic residues" evidence="1">
    <location>
        <begin position="219"/>
        <end position="230"/>
    </location>
</feature>
<gene>
    <name evidence="2" type="ORF">MCHLO_00369</name>
</gene>
<feature type="compositionally biased region" description="Basic residues" evidence="1">
    <location>
        <begin position="205"/>
        <end position="218"/>
    </location>
</feature>
<keyword evidence="3" id="KW-1185">Reference proteome</keyword>
<feature type="compositionally biased region" description="Low complexity" evidence="1">
    <location>
        <begin position="161"/>
        <end position="172"/>
    </location>
</feature>
<feature type="region of interest" description="Disordered" evidence="1">
    <location>
        <begin position="147"/>
        <end position="277"/>
    </location>
</feature>
<proteinExistence type="predicted"/>
<evidence type="ECO:0000256" key="1">
    <source>
        <dbReference type="SAM" id="MobiDB-lite"/>
    </source>
</evidence>
<evidence type="ECO:0000313" key="2">
    <source>
        <dbReference type="EMBL" id="GAT42660.1"/>
    </source>
</evidence>
<feature type="compositionally biased region" description="Basic and acidic residues" evidence="1">
    <location>
        <begin position="745"/>
        <end position="763"/>
    </location>
</feature>